<dbReference type="GO" id="GO:0071949">
    <property type="term" value="F:FAD binding"/>
    <property type="evidence" value="ECO:0007669"/>
    <property type="project" value="InterPro"/>
</dbReference>
<evidence type="ECO:0000256" key="3">
    <source>
        <dbReference type="ARBA" id="ARBA00022827"/>
    </source>
</evidence>
<gene>
    <name evidence="8" type="ORF">AB675_242</name>
</gene>
<dbReference type="InterPro" id="IPR002938">
    <property type="entry name" value="FAD-bd"/>
</dbReference>
<dbReference type="VEuPathDB" id="FungiDB:AB675_242"/>
<keyword evidence="3" id="KW-0274">FAD</keyword>
<keyword evidence="4" id="KW-0560">Oxidoreductase</keyword>
<sequence length="426" mass="47682">MGSIEPAPIPLKVIIVGAGLGGCATALALSAAGFSVTMYEKVRKFDRLGDSLGLGENALKLLDRWSPGLREDLVEIGNKSKYMQIRRWHDGKLLAQQELMDMAGFIGHRGDYHDAFLRAVKRAGVPLFMGREVVSYDDVAKPRIHFADGTVEEADVIVAADGIKSAARERVLGFTDKPKSSGYACFRAFFKADHLRDDPKITSPYVKEECVNFWIGNDVHVVQNTLRGGEEFNWILTHKDTEDIKESWFQPGDMNQVRSIIEDLDPEIAPILANTEKCLDWKICYRDPIPYWVSKGNGIVLLGDCCHPHLPTSAQGASQATESGAVLAQCLLLAGKDNVPLATRTYEKIRFPRVRVSQTNGEDVRDRWHSALRRLDAGAELKEEDFHMRNRHLYDYDAEADTHKQWDTLSSQVSRELKEGKVSPLC</sequence>
<evidence type="ECO:0000259" key="7">
    <source>
        <dbReference type="Pfam" id="PF01494"/>
    </source>
</evidence>
<dbReference type="SUPFAM" id="SSF51905">
    <property type="entry name" value="FAD/NAD(P)-binding domain"/>
    <property type="match status" value="1"/>
</dbReference>
<dbReference type="SUPFAM" id="SSF54373">
    <property type="entry name" value="FAD-linked reductases, C-terminal domain"/>
    <property type="match status" value="1"/>
</dbReference>
<feature type="transmembrane region" description="Helical" evidence="6">
    <location>
        <begin position="13"/>
        <end position="39"/>
    </location>
</feature>
<evidence type="ECO:0000256" key="1">
    <source>
        <dbReference type="ARBA" id="ARBA00007992"/>
    </source>
</evidence>
<dbReference type="InterPro" id="IPR036188">
    <property type="entry name" value="FAD/NAD-bd_sf"/>
</dbReference>
<proteinExistence type="inferred from homology"/>
<evidence type="ECO:0000256" key="6">
    <source>
        <dbReference type="SAM" id="Phobius"/>
    </source>
</evidence>
<feature type="domain" description="FAD-binding" evidence="7">
    <location>
        <begin position="12"/>
        <end position="354"/>
    </location>
</feature>
<dbReference type="EMBL" id="LFJN01000001">
    <property type="protein sequence ID" value="KPI45725.1"/>
    <property type="molecule type" value="Genomic_DNA"/>
</dbReference>
<protein>
    <submittedName>
        <fullName evidence="8">6-hydroxynicotinate 3-monooxygenase</fullName>
    </submittedName>
</protein>
<dbReference type="STRING" id="1664694.A0A0N1P2Q5"/>
<dbReference type="GO" id="GO:0004497">
    <property type="term" value="F:monooxygenase activity"/>
    <property type="evidence" value="ECO:0007669"/>
    <property type="project" value="UniProtKB-KW"/>
</dbReference>
<keyword evidence="2" id="KW-0285">Flavoprotein</keyword>
<evidence type="ECO:0000313" key="8">
    <source>
        <dbReference type="EMBL" id="KPI45725.1"/>
    </source>
</evidence>
<reference evidence="8 9" key="1">
    <citation type="submission" date="2015-06" db="EMBL/GenBank/DDBJ databases">
        <title>Draft genome of the ant-associated black yeast Phialophora attae CBS 131958.</title>
        <authorList>
            <person name="Moreno L.F."/>
            <person name="Stielow B.J."/>
            <person name="de Hoog S."/>
            <person name="Vicente V.A."/>
            <person name="Weiss V.A."/>
            <person name="de Vries M."/>
            <person name="Cruz L.M."/>
            <person name="Souza E.M."/>
        </authorList>
    </citation>
    <scope>NUCLEOTIDE SEQUENCE [LARGE SCALE GENOMIC DNA]</scope>
    <source>
        <strain evidence="8 9">CBS 131958</strain>
    </source>
</reference>
<keyword evidence="5 8" id="KW-0503">Monooxygenase</keyword>
<evidence type="ECO:0000313" key="9">
    <source>
        <dbReference type="Proteomes" id="UP000038010"/>
    </source>
</evidence>
<dbReference type="PANTHER" id="PTHR13789">
    <property type="entry name" value="MONOOXYGENASE"/>
    <property type="match status" value="1"/>
</dbReference>
<keyword evidence="6" id="KW-0472">Membrane</keyword>
<evidence type="ECO:0000256" key="5">
    <source>
        <dbReference type="ARBA" id="ARBA00023033"/>
    </source>
</evidence>
<dbReference type="OrthoDB" id="16820at2759"/>
<comment type="similarity">
    <text evidence="1">Belongs to the paxM FAD-dependent monooxygenase family.</text>
</comment>
<name>A0A0N1P2Q5_9EURO</name>
<comment type="caution">
    <text evidence="8">The sequence shown here is derived from an EMBL/GenBank/DDBJ whole genome shotgun (WGS) entry which is preliminary data.</text>
</comment>
<dbReference type="AlphaFoldDB" id="A0A0N1P2Q5"/>
<evidence type="ECO:0000256" key="2">
    <source>
        <dbReference type="ARBA" id="ARBA00022630"/>
    </source>
</evidence>
<dbReference type="GeneID" id="28734272"/>
<keyword evidence="6" id="KW-1133">Transmembrane helix</keyword>
<dbReference type="Gene3D" id="3.50.50.60">
    <property type="entry name" value="FAD/NAD(P)-binding domain"/>
    <property type="match status" value="1"/>
</dbReference>
<keyword evidence="9" id="KW-1185">Reference proteome</keyword>
<dbReference type="PANTHER" id="PTHR13789:SF236">
    <property type="entry name" value="MONOOXYGENASE, PUTATIVE (AFU_ORTHOLOGUE AFUA_6G12060)-RELATED"/>
    <property type="match status" value="1"/>
</dbReference>
<organism evidence="8 9">
    <name type="scientific">Cyphellophora attinorum</name>
    <dbReference type="NCBI Taxonomy" id="1664694"/>
    <lineage>
        <taxon>Eukaryota</taxon>
        <taxon>Fungi</taxon>
        <taxon>Dikarya</taxon>
        <taxon>Ascomycota</taxon>
        <taxon>Pezizomycotina</taxon>
        <taxon>Eurotiomycetes</taxon>
        <taxon>Chaetothyriomycetidae</taxon>
        <taxon>Chaetothyriales</taxon>
        <taxon>Cyphellophoraceae</taxon>
        <taxon>Cyphellophora</taxon>
    </lineage>
</organism>
<dbReference type="RefSeq" id="XP_018005688.1">
    <property type="nucleotide sequence ID" value="XM_018142402.1"/>
</dbReference>
<dbReference type="InterPro" id="IPR050493">
    <property type="entry name" value="FAD-dep_Monooxygenase_BioMet"/>
</dbReference>
<keyword evidence="6" id="KW-0812">Transmembrane</keyword>
<dbReference type="PRINTS" id="PR00420">
    <property type="entry name" value="RNGMNOXGNASE"/>
</dbReference>
<accession>A0A0N1P2Q5</accession>
<dbReference type="Pfam" id="PF01494">
    <property type="entry name" value="FAD_binding_3"/>
    <property type="match status" value="1"/>
</dbReference>
<dbReference type="Proteomes" id="UP000038010">
    <property type="component" value="Unassembled WGS sequence"/>
</dbReference>
<evidence type="ECO:0000256" key="4">
    <source>
        <dbReference type="ARBA" id="ARBA00023002"/>
    </source>
</evidence>